<evidence type="ECO:0000259" key="18">
    <source>
        <dbReference type="PROSITE" id="PS51192"/>
    </source>
</evidence>
<evidence type="ECO:0000256" key="12">
    <source>
        <dbReference type="ARBA" id="ARBA00023172"/>
    </source>
</evidence>
<dbReference type="GO" id="GO:0009378">
    <property type="term" value="F:four-way junction helicase activity"/>
    <property type="evidence" value="ECO:0007669"/>
    <property type="project" value="TreeGrafter"/>
</dbReference>
<dbReference type="Gene3D" id="3.40.50.300">
    <property type="entry name" value="P-loop containing nucleotide triphosphate hydrolases"/>
    <property type="match status" value="2"/>
</dbReference>
<comment type="catalytic activity">
    <reaction evidence="15">
        <text>Couples ATP hydrolysis with the unwinding of duplex DNA by translocating in the 3'-5' direction.</text>
        <dbReference type="EC" id="5.6.2.4"/>
    </reaction>
</comment>
<dbReference type="Pfam" id="PF00271">
    <property type="entry name" value="Helicase_C"/>
    <property type="match status" value="1"/>
</dbReference>
<dbReference type="PROSITE" id="PS51192">
    <property type="entry name" value="HELICASE_ATP_BIND_1"/>
    <property type="match status" value="1"/>
</dbReference>
<dbReference type="SMART" id="SM00341">
    <property type="entry name" value="HRDC"/>
    <property type="match status" value="1"/>
</dbReference>
<evidence type="ECO:0000256" key="2">
    <source>
        <dbReference type="ARBA" id="ARBA00001947"/>
    </source>
</evidence>
<dbReference type="CDD" id="cd17920">
    <property type="entry name" value="DEXHc_RecQ"/>
    <property type="match status" value="1"/>
</dbReference>
<dbReference type="Gene3D" id="1.10.10.10">
    <property type="entry name" value="Winged helix-like DNA-binding domain superfamily/Winged helix DNA-binding domain"/>
    <property type="match status" value="1"/>
</dbReference>
<sequence length="750" mass="84117">MTRVRVLRRTVYSETRIHRRYRLTLKKNLSQYFGYDTFKEGQEKIITAVVNGQDVLGIMPTGGGKSLCYQLPAIELPGITLVISPLISLMKDQVDALVEMGIPATFLNSSLDEVSYQKRLTEIRANRYKLLYIAPERLCVPAFVELMRALSVSLVAVDEAHCISQWGHDFRPHYREIPGFIGSLTPRPVVAAYTATATTLVIQEIKELLALQDPVESIIGFDRPNLLYQVVKTGDKLGYITDTITRIFPGQAGIIYCATRKTVESVTARLIGLGFSAAAYHGGMSPEERERNQQDFINDQLPIMVATNAFGMGINKPDVRFIIHYNMPQNMEAYYQEAGRGGRDGEPSHCTILYSPADIVKQKQLIGLNQTSPERQTLLFENLQYLVDYCHTNDCLRKSILHYFGEAADYERCGNCGNCLDQSEMVDITRDAQKILSCVYRMKNRFGLNMVIAVLRGSKNKKVLELGFDQLSTYGLMGEQSAESLREMIMTLVAKGYLVVTADEYPVLKLTPAAGRVLKGHETVFHKKHLLNLTAAKTRSAGKAIAPVDCDAALFEQLRTLRREIAKDKALPPYVIFPDAALKEMAAYFPRTEAEFLNITGVGQARYDHYGSVFIEAISRFADNNPITLRPRPEPVAPELRVARPQAGEKEPKTASWEISYELFAGGITIAEIARQRELTENTVLGHLIRCDQEGRTIDWSDFVDPEKELEIINAIGTVGLEALRPIKEALPEHYSYAEIKIVIHKNGLH</sequence>
<dbReference type="InterPro" id="IPR002121">
    <property type="entry name" value="HRDC_dom"/>
</dbReference>
<dbReference type="Pfam" id="PF14493">
    <property type="entry name" value="HTH_40"/>
    <property type="match status" value="1"/>
</dbReference>
<dbReference type="GO" id="GO:0003677">
    <property type="term" value="F:DNA binding"/>
    <property type="evidence" value="ECO:0007669"/>
    <property type="project" value="UniProtKB-KW"/>
</dbReference>
<dbReference type="InterPro" id="IPR001650">
    <property type="entry name" value="Helicase_C-like"/>
</dbReference>
<dbReference type="Pfam" id="PF00270">
    <property type="entry name" value="DEAD"/>
    <property type="match status" value="1"/>
</dbReference>
<dbReference type="GO" id="GO:0005524">
    <property type="term" value="F:ATP binding"/>
    <property type="evidence" value="ECO:0007669"/>
    <property type="project" value="UniProtKB-KW"/>
</dbReference>
<keyword evidence="4" id="KW-0479">Metal-binding</keyword>
<dbReference type="InterPro" id="IPR044876">
    <property type="entry name" value="HRDC_dom_sf"/>
</dbReference>
<dbReference type="InterPro" id="IPR036390">
    <property type="entry name" value="WH_DNA-bd_sf"/>
</dbReference>
<evidence type="ECO:0000256" key="14">
    <source>
        <dbReference type="ARBA" id="ARBA00023235"/>
    </source>
</evidence>
<evidence type="ECO:0000256" key="11">
    <source>
        <dbReference type="ARBA" id="ARBA00023125"/>
    </source>
</evidence>
<keyword evidence="11" id="KW-0238">DNA-binding</keyword>
<dbReference type="Pfam" id="PF16124">
    <property type="entry name" value="RecQ_Zn_bind"/>
    <property type="match status" value="1"/>
</dbReference>
<feature type="domain" description="HRDC" evidence="17">
    <location>
        <begin position="548"/>
        <end position="628"/>
    </location>
</feature>
<dbReference type="InterPro" id="IPR011545">
    <property type="entry name" value="DEAD/DEAH_box_helicase_dom"/>
</dbReference>
<accession>A0A5D0WXV9</accession>
<dbReference type="SMART" id="SM00490">
    <property type="entry name" value="HELICc"/>
    <property type="match status" value="1"/>
</dbReference>
<dbReference type="EMBL" id="VSLA01000002">
    <property type="protein sequence ID" value="TYC88491.1"/>
    <property type="molecule type" value="Genomic_DNA"/>
</dbReference>
<dbReference type="PANTHER" id="PTHR13710">
    <property type="entry name" value="DNA HELICASE RECQ FAMILY MEMBER"/>
    <property type="match status" value="1"/>
</dbReference>
<evidence type="ECO:0000256" key="5">
    <source>
        <dbReference type="ARBA" id="ARBA00022741"/>
    </source>
</evidence>
<evidence type="ECO:0000256" key="8">
    <source>
        <dbReference type="ARBA" id="ARBA00022806"/>
    </source>
</evidence>
<dbReference type="InterPro" id="IPR006293">
    <property type="entry name" value="DNA_helicase_ATP-dep_RecQ_bac"/>
</dbReference>
<dbReference type="InterPro" id="IPR010997">
    <property type="entry name" value="HRDC-like_sf"/>
</dbReference>
<proteinExistence type="inferred from homology"/>
<dbReference type="PROSITE" id="PS50967">
    <property type="entry name" value="HRDC"/>
    <property type="match status" value="1"/>
</dbReference>
<keyword evidence="9" id="KW-0862">Zinc</keyword>
<feature type="domain" description="Helicase C-terminal" evidence="19">
    <location>
        <begin position="239"/>
        <end position="384"/>
    </location>
</feature>
<keyword evidence="13" id="KW-0234">DNA repair</keyword>
<dbReference type="Pfam" id="PF00570">
    <property type="entry name" value="HRDC"/>
    <property type="match status" value="1"/>
</dbReference>
<evidence type="ECO:0000313" key="20">
    <source>
        <dbReference type="EMBL" id="TYC88491.1"/>
    </source>
</evidence>
<dbReference type="GO" id="GO:0006281">
    <property type="term" value="P:DNA repair"/>
    <property type="evidence" value="ECO:0007669"/>
    <property type="project" value="UniProtKB-KW"/>
</dbReference>
<protein>
    <recommendedName>
        <fullName evidence="16">DNA helicase RecQ</fullName>
        <ecNumber evidence="16">5.6.2.4</ecNumber>
    </recommendedName>
</protein>
<dbReference type="InterPro" id="IPR014001">
    <property type="entry name" value="Helicase_ATP-bd"/>
</dbReference>
<evidence type="ECO:0000313" key="21">
    <source>
        <dbReference type="Proteomes" id="UP000322619"/>
    </source>
</evidence>
<evidence type="ECO:0000256" key="13">
    <source>
        <dbReference type="ARBA" id="ARBA00023204"/>
    </source>
</evidence>
<keyword evidence="5" id="KW-0547">Nucleotide-binding</keyword>
<dbReference type="NCBIfam" id="TIGR01389">
    <property type="entry name" value="recQ"/>
    <property type="match status" value="1"/>
</dbReference>
<keyword evidence="7 20" id="KW-0378">Hydrolase</keyword>
<dbReference type="InterPro" id="IPR029491">
    <property type="entry name" value="Helicase_HTH"/>
</dbReference>
<keyword evidence="10" id="KW-0067">ATP-binding</keyword>
<evidence type="ECO:0000256" key="1">
    <source>
        <dbReference type="ARBA" id="ARBA00001946"/>
    </source>
</evidence>
<dbReference type="Proteomes" id="UP000322619">
    <property type="component" value="Unassembled WGS sequence"/>
</dbReference>
<dbReference type="GO" id="GO:0006310">
    <property type="term" value="P:DNA recombination"/>
    <property type="evidence" value="ECO:0007669"/>
    <property type="project" value="UniProtKB-UniRule"/>
</dbReference>
<dbReference type="InterPro" id="IPR032284">
    <property type="entry name" value="RecQ_Zn-bd"/>
</dbReference>
<dbReference type="SUPFAM" id="SSF47819">
    <property type="entry name" value="HRDC-like"/>
    <property type="match status" value="1"/>
</dbReference>
<dbReference type="GO" id="GO:0043138">
    <property type="term" value="F:3'-5' DNA helicase activity"/>
    <property type="evidence" value="ECO:0007669"/>
    <property type="project" value="UniProtKB-EC"/>
</dbReference>
<dbReference type="SMART" id="SM00956">
    <property type="entry name" value="RQC"/>
    <property type="match status" value="1"/>
</dbReference>
<comment type="similarity">
    <text evidence="3">Belongs to the helicase family. RecQ subfamily.</text>
</comment>
<evidence type="ECO:0000256" key="6">
    <source>
        <dbReference type="ARBA" id="ARBA00022763"/>
    </source>
</evidence>
<dbReference type="InterPro" id="IPR036388">
    <property type="entry name" value="WH-like_DNA-bd_sf"/>
</dbReference>
<dbReference type="GO" id="GO:0043590">
    <property type="term" value="C:bacterial nucleoid"/>
    <property type="evidence" value="ECO:0007669"/>
    <property type="project" value="TreeGrafter"/>
</dbReference>
<dbReference type="GO" id="GO:0016787">
    <property type="term" value="F:hydrolase activity"/>
    <property type="evidence" value="ECO:0007669"/>
    <property type="project" value="UniProtKB-KW"/>
</dbReference>
<keyword evidence="8 20" id="KW-0347">Helicase</keyword>
<dbReference type="FunFam" id="3.40.50.300:FF:001389">
    <property type="entry name" value="ATP-dependent DNA helicase RecQ"/>
    <property type="match status" value="1"/>
</dbReference>
<dbReference type="InterPro" id="IPR027417">
    <property type="entry name" value="P-loop_NTPase"/>
</dbReference>
<feature type="domain" description="Helicase ATP-binding" evidence="18">
    <location>
        <begin position="46"/>
        <end position="215"/>
    </location>
</feature>
<comment type="caution">
    <text evidence="20">The sequence shown here is derived from an EMBL/GenBank/DDBJ whole genome shotgun (WGS) entry which is preliminary data.</text>
</comment>
<dbReference type="SUPFAM" id="SSF52540">
    <property type="entry name" value="P-loop containing nucleoside triphosphate hydrolases"/>
    <property type="match status" value="1"/>
</dbReference>
<dbReference type="InterPro" id="IPR018982">
    <property type="entry name" value="RQC_domain"/>
</dbReference>
<comment type="cofactor">
    <cofactor evidence="2">
        <name>Zn(2+)</name>
        <dbReference type="ChEBI" id="CHEBI:29105"/>
    </cofactor>
</comment>
<evidence type="ECO:0000256" key="7">
    <source>
        <dbReference type="ARBA" id="ARBA00022801"/>
    </source>
</evidence>
<evidence type="ECO:0000256" key="16">
    <source>
        <dbReference type="NCBIfam" id="TIGR01389"/>
    </source>
</evidence>
<reference evidence="20 21" key="1">
    <citation type="submission" date="2019-08" db="EMBL/GenBank/DDBJ databases">
        <title>Isolation and enrichment of carboxydotrophic bacteria from anaerobic sludge for the production of bio-based chemicals from syngas.</title>
        <authorList>
            <person name="Antares A.L."/>
            <person name="Moreira J."/>
            <person name="Diender M."/>
            <person name="Parshina S.N."/>
            <person name="Stams A.J.M."/>
            <person name="Alves M."/>
            <person name="Alves J.I."/>
            <person name="Sousa D.Z."/>
        </authorList>
    </citation>
    <scope>NUCLEOTIDE SEQUENCE [LARGE SCALE GENOMIC DNA]</scope>
    <source>
        <strain evidence="20 21">JM</strain>
    </source>
</reference>
<dbReference type="AlphaFoldDB" id="A0A5D0WXV9"/>
<keyword evidence="6" id="KW-0227">DNA damage</keyword>
<dbReference type="GO" id="GO:0006260">
    <property type="term" value="P:DNA replication"/>
    <property type="evidence" value="ECO:0007669"/>
    <property type="project" value="InterPro"/>
</dbReference>
<name>A0A5D0WXV9_9FIRM</name>
<dbReference type="CDD" id="cd18794">
    <property type="entry name" value="SF2_C_RecQ"/>
    <property type="match status" value="1"/>
</dbReference>
<dbReference type="PANTHER" id="PTHR13710:SF105">
    <property type="entry name" value="ATP-DEPENDENT DNA HELICASE Q1"/>
    <property type="match status" value="1"/>
</dbReference>
<dbReference type="GO" id="GO:0005737">
    <property type="term" value="C:cytoplasm"/>
    <property type="evidence" value="ECO:0007669"/>
    <property type="project" value="TreeGrafter"/>
</dbReference>
<dbReference type="GO" id="GO:0009432">
    <property type="term" value="P:SOS response"/>
    <property type="evidence" value="ECO:0007669"/>
    <property type="project" value="UniProtKB-UniRule"/>
</dbReference>
<keyword evidence="14" id="KW-0413">Isomerase</keyword>
<dbReference type="GO" id="GO:0046872">
    <property type="term" value="F:metal ion binding"/>
    <property type="evidence" value="ECO:0007669"/>
    <property type="project" value="UniProtKB-KW"/>
</dbReference>
<evidence type="ECO:0000259" key="17">
    <source>
        <dbReference type="PROSITE" id="PS50967"/>
    </source>
</evidence>
<dbReference type="SMART" id="SM00487">
    <property type="entry name" value="DEXDc"/>
    <property type="match status" value="1"/>
</dbReference>
<dbReference type="PROSITE" id="PS51194">
    <property type="entry name" value="HELICASE_CTER"/>
    <property type="match status" value="1"/>
</dbReference>
<comment type="cofactor">
    <cofactor evidence="1">
        <name>Mg(2+)</name>
        <dbReference type="ChEBI" id="CHEBI:18420"/>
    </cofactor>
</comment>
<dbReference type="Gene3D" id="1.10.150.80">
    <property type="entry name" value="HRDC domain"/>
    <property type="match status" value="1"/>
</dbReference>
<dbReference type="Pfam" id="PF09382">
    <property type="entry name" value="RQC"/>
    <property type="match status" value="1"/>
</dbReference>
<dbReference type="EC" id="5.6.2.4" evidence="16"/>
<evidence type="ECO:0000256" key="4">
    <source>
        <dbReference type="ARBA" id="ARBA00022723"/>
    </source>
</evidence>
<evidence type="ECO:0000256" key="10">
    <source>
        <dbReference type="ARBA" id="ARBA00022840"/>
    </source>
</evidence>
<evidence type="ECO:0000259" key="19">
    <source>
        <dbReference type="PROSITE" id="PS51194"/>
    </source>
</evidence>
<organism evidence="20 21">
    <name type="scientific">Acetobacterium wieringae</name>
    <dbReference type="NCBI Taxonomy" id="52694"/>
    <lineage>
        <taxon>Bacteria</taxon>
        <taxon>Bacillati</taxon>
        <taxon>Bacillota</taxon>
        <taxon>Clostridia</taxon>
        <taxon>Eubacteriales</taxon>
        <taxon>Eubacteriaceae</taxon>
        <taxon>Acetobacterium</taxon>
    </lineage>
</organism>
<evidence type="ECO:0000256" key="3">
    <source>
        <dbReference type="ARBA" id="ARBA00005446"/>
    </source>
</evidence>
<dbReference type="NCBIfam" id="TIGR00614">
    <property type="entry name" value="recQ_fam"/>
    <property type="match status" value="1"/>
</dbReference>
<dbReference type="GO" id="GO:0030894">
    <property type="term" value="C:replisome"/>
    <property type="evidence" value="ECO:0007669"/>
    <property type="project" value="TreeGrafter"/>
</dbReference>
<gene>
    <name evidence="20" type="primary">recQ</name>
    <name evidence="20" type="ORF">FXB42_02455</name>
</gene>
<keyword evidence="12" id="KW-0233">DNA recombination</keyword>
<evidence type="ECO:0000256" key="15">
    <source>
        <dbReference type="ARBA" id="ARBA00034617"/>
    </source>
</evidence>
<dbReference type="SUPFAM" id="SSF46785">
    <property type="entry name" value="Winged helix' DNA-binding domain"/>
    <property type="match status" value="1"/>
</dbReference>
<dbReference type="InterPro" id="IPR004589">
    <property type="entry name" value="DNA_helicase_ATP-dep_RecQ"/>
</dbReference>
<evidence type="ECO:0000256" key="9">
    <source>
        <dbReference type="ARBA" id="ARBA00022833"/>
    </source>
</evidence>